<dbReference type="SUPFAM" id="SSF55347">
    <property type="entry name" value="Glyceraldehyde-3-phosphate dehydrogenase-like, C-terminal domain"/>
    <property type="match status" value="1"/>
</dbReference>
<keyword evidence="6 13" id="KW-0560">Oxidoreductase</keyword>
<comment type="subunit">
    <text evidence="13">Homotetramer.</text>
</comment>
<keyword evidence="5 13" id="KW-0220">Diaminopimelate biosynthesis</keyword>
<evidence type="ECO:0000256" key="11">
    <source>
        <dbReference type="ARBA" id="ARBA00049080"/>
    </source>
</evidence>
<dbReference type="GO" id="GO:0005829">
    <property type="term" value="C:cytosol"/>
    <property type="evidence" value="ECO:0007669"/>
    <property type="project" value="TreeGrafter"/>
</dbReference>
<dbReference type="UniPathway" id="UPA00034">
    <property type="reaction ID" value="UER00018"/>
</dbReference>
<dbReference type="FunFam" id="3.30.360.10:FF:000004">
    <property type="entry name" value="4-hydroxy-tetrahydrodipicolinate reductase"/>
    <property type="match status" value="1"/>
</dbReference>
<keyword evidence="7 13" id="KW-0520">NAD</keyword>
<sequence length="247" mass="26663">MIKIAVTGASGRMGQIIIEAINQNDSVALGVALDKSDDLSVVLNQFDVLIDFTCPTATLGYLSICAKAGKKMVIGTTGFNDDELSQLTRLVQNVSIVFAPNMSVGVNLTLKLLEMAAKVVGEDSDIEIVETHHRFKVDAPSGTALKMGEVIADTLGRDLKMCAIYGREGIEQVRDKNTIGFSTIRGGDVVGEHTVSFFMQGERVEITHKASSRMTFALGALRAAIWLDKAPFDKGCVYSMKDVLEIT</sequence>
<dbReference type="AlphaFoldDB" id="A0A6N0HPS5"/>
<evidence type="ECO:0000313" key="17">
    <source>
        <dbReference type="Proteomes" id="UP000509429"/>
    </source>
</evidence>
<feature type="binding site" evidence="13">
    <location>
        <begin position="99"/>
        <end position="102"/>
    </location>
    <ligand>
        <name>NAD(+)</name>
        <dbReference type="ChEBI" id="CHEBI:57540"/>
    </ligand>
</feature>
<comment type="pathway">
    <text evidence="9 13">Amino-acid biosynthesis; L-lysine biosynthesis via DAP pathway; (S)-tetrahydrodipicolinate from L-aspartate: step 4/4.</text>
</comment>
<evidence type="ECO:0000256" key="2">
    <source>
        <dbReference type="ARBA" id="ARBA00022490"/>
    </source>
</evidence>
<dbReference type="InterPro" id="IPR022663">
    <property type="entry name" value="DapB_C"/>
</dbReference>
<dbReference type="GO" id="GO:0019877">
    <property type="term" value="P:diaminopimelate biosynthetic process"/>
    <property type="evidence" value="ECO:0007669"/>
    <property type="project" value="UniProtKB-UniRule"/>
</dbReference>
<dbReference type="RefSeq" id="WP_174605753.1">
    <property type="nucleotide sequence ID" value="NZ_CP054490.1"/>
</dbReference>
<evidence type="ECO:0000313" key="16">
    <source>
        <dbReference type="EMBL" id="QKQ24316.1"/>
    </source>
</evidence>
<dbReference type="InterPro" id="IPR022664">
    <property type="entry name" value="DapB_N_CS"/>
</dbReference>
<feature type="binding site" evidence="13">
    <location>
        <position position="34"/>
    </location>
    <ligand>
        <name>NAD(+)</name>
        <dbReference type="ChEBI" id="CHEBI:57540"/>
    </ligand>
</feature>
<comment type="caution">
    <text evidence="13">Was originally thought to be a dihydrodipicolinate reductase (DHDPR), catalyzing the conversion of dihydrodipicolinate to tetrahydrodipicolinate. However, it was shown in E.coli that the substrate of the enzymatic reaction is not dihydrodipicolinate (DHDP) but in fact (2S,4S)-4-hydroxy-2,3,4,5-tetrahydrodipicolinic acid (HTPA), the product released by the DapA-catalyzed reaction.</text>
</comment>
<comment type="similarity">
    <text evidence="1 13">Belongs to the DapB family.</text>
</comment>
<evidence type="ECO:0000256" key="4">
    <source>
        <dbReference type="ARBA" id="ARBA00022857"/>
    </source>
</evidence>
<accession>A0A6N0HPS5</accession>
<evidence type="ECO:0000259" key="15">
    <source>
        <dbReference type="Pfam" id="PF05173"/>
    </source>
</evidence>
<comment type="function">
    <text evidence="13">Catalyzes the conversion of 4-hydroxy-tetrahydrodipicolinate (HTPA) to tetrahydrodipicolinate.</text>
</comment>
<feature type="active site" description="Proton donor" evidence="13">
    <location>
        <position position="136"/>
    </location>
</feature>
<feature type="binding site" evidence="13">
    <location>
        <begin position="75"/>
        <end position="77"/>
    </location>
    <ligand>
        <name>NAD(+)</name>
        <dbReference type="ChEBI" id="CHEBI:57540"/>
    </ligand>
</feature>
<keyword evidence="4 13" id="KW-0521">NADP</keyword>
<comment type="catalytic activity">
    <reaction evidence="12 13">
        <text>(S)-2,3,4,5-tetrahydrodipicolinate + NAD(+) + H2O = (2S,4S)-4-hydroxy-2,3,4,5-tetrahydrodipicolinate + NADH + H(+)</text>
        <dbReference type="Rhea" id="RHEA:35323"/>
        <dbReference type="ChEBI" id="CHEBI:15377"/>
        <dbReference type="ChEBI" id="CHEBI:15378"/>
        <dbReference type="ChEBI" id="CHEBI:16845"/>
        <dbReference type="ChEBI" id="CHEBI:57540"/>
        <dbReference type="ChEBI" id="CHEBI:57945"/>
        <dbReference type="ChEBI" id="CHEBI:67139"/>
        <dbReference type="EC" id="1.17.1.8"/>
    </reaction>
</comment>
<proteinExistence type="inferred from homology"/>
<evidence type="ECO:0000256" key="9">
    <source>
        <dbReference type="ARBA" id="ARBA00037922"/>
    </source>
</evidence>
<dbReference type="PIRSF" id="PIRSF000161">
    <property type="entry name" value="DHPR"/>
    <property type="match status" value="1"/>
</dbReference>
<comment type="catalytic activity">
    <reaction evidence="11 13">
        <text>(S)-2,3,4,5-tetrahydrodipicolinate + NADP(+) + H2O = (2S,4S)-4-hydroxy-2,3,4,5-tetrahydrodipicolinate + NADPH + H(+)</text>
        <dbReference type="Rhea" id="RHEA:35331"/>
        <dbReference type="ChEBI" id="CHEBI:15377"/>
        <dbReference type="ChEBI" id="CHEBI:15378"/>
        <dbReference type="ChEBI" id="CHEBI:16845"/>
        <dbReference type="ChEBI" id="CHEBI:57783"/>
        <dbReference type="ChEBI" id="CHEBI:58349"/>
        <dbReference type="ChEBI" id="CHEBI:67139"/>
        <dbReference type="EC" id="1.17.1.8"/>
    </reaction>
</comment>
<feature type="binding site" evidence="13">
    <location>
        <begin position="8"/>
        <end position="13"/>
    </location>
    <ligand>
        <name>NAD(+)</name>
        <dbReference type="ChEBI" id="CHEBI:57540"/>
    </ligand>
</feature>
<dbReference type="GO" id="GO:0051287">
    <property type="term" value="F:NAD binding"/>
    <property type="evidence" value="ECO:0007669"/>
    <property type="project" value="UniProtKB-UniRule"/>
</dbReference>
<evidence type="ECO:0000256" key="10">
    <source>
        <dbReference type="ARBA" id="ARBA00038983"/>
    </source>
</evidence>
<evidence type="ECO:0000256" key="5">
    <source>
        <dbReference type="ARBA" id="ARBA00022915"/>
    </source>
</evidence>
<dbReference type="PROSITE" id="PS01298">
    <property type="entry name" value="DAPB"/>
    <property type="match status" value="1"/>
</dbReference>
<dbReference type="SUPFAM" id="SSF51735">
    <property type="entry name" value="NAD(P)-binding Rossmann-fold domains"/>
    <property type="match status" value="1"/>
</dbReference>
<reference evidence="16 17" key="1">
    <citation type="submission" date="2020-05" db="EMBL/GenBank/DDBJ databases">
        <title>Horizontal transmission and recombination maintain forever young bacterial symbiont genomes.</title>
        <authorList>
            <person name="Russell S.L."/>
            <person name="Pepper-Tunick E."/>
            <person name="Svedberg J."/>
            <person name="Byrne A."/>
            <person name="Ruelas Castillo J."/>
            <person name="Vollmers C."/>
            <person name="Beinart R.A."/>
            <person name="Corbett-Detig R."/>
        </authorList>
    </citation>
    <scope>NUCLEOTIDE SEQUENCE [LARGE SCALE GENOMIC DNA]</scope>
    <source>
        <strain evidence="16">JDF_Ridge</strain>
    </source>
</reference>
<feature type="binding site" evidence="13">
    <location>
        <begin position="142"/>
        <end position="143"/>
    </location>
    <ligand>
        <name>(S)-2,3,4,5-tetrahydrodipicolinate</name>
        <dbReference type="ChEBI" id="CHEBI:16845"/>
    </ligand>
</feature>
<dbReference type="PANTHER" id="PTHR20836">
    <property type="entry name" value="DIHYDRODIPICOLINATE REDUCTASE"/>
    <property type="match status" value="1"/>
</dbReference>
<feature type="active site" description="Proton donor/acceptor" evidence="13">
    <location>
        <position position="132"/>
    </location>
</feature>
<dbReference type="InterPro" id="IPR000846">
    <property type="entry name" value="DapB_N"/>
</dbReference>
<evidence type="ECO:0000256" key="6">
    <source>
        <dbReference type="ARBA" id="ARBA00023002"/>
    </source>
</evidence>
<dbReference type="EMBL" id="CP054490">
    <property type="protein sequence ID" value="QKQ24316.1"/>
    <property type="molecule type" value="Genomic_DNA"/>
</dbReference>
<dbReference type="Gene3D" id="3.40.50.720">
    <property type="entry name" value="NAD(P)-binding Rossmann-like Domain"/>
    <property type="match status" value="1"/>
</dbReference>
<dbReference type="Pfam" id="PF01113">
    <property type="entry name" value="DapB_N"/>
    <property type="match status" value="1"/>
</dbReference>
<evidence type="ECO:0000256" key="3">
    <source>
        <dbReference type="ARBA" id="ARBA00022605"/>
    </source>
</evidence>
<dbReference type="Proteomes" id="UP000509429">
    <property type="component" value="Chromosome"/>
</dbReference>
<feature type="domain" description="Dihydrodipicolinate reductase C-terminal" evidence="15">
    <location>
        <begin position="105"/>
        <end position="244"/>
    </location>
</feature>
<protein>
    <recommendedName>
        <fullName evidence="10 13">4-hydroxy-tetrahydrodipicolinate reductase</fullName>
        <shortName evidence="13">HTPA reductase</shortName>
        <ecNumber evidence="10 13">1.17.1.8</ecNumber>
    </recommendedName>
</protein>
<dbReference type="Pfam" id="PF05173">
    <property type="entry name" value="DapB_C"/>
    <property type="match status" value="1"/>
</dbReference>
<dbReference type="InterPro" id="IPR023940">
    <property type="entry name" value="DHDPR_bac"/>
</dbReference>
<keyword evidence="8 13" id="KW-0457">Lysine biosynthesis</keyword>
<dbReference type="NCBIfam" id="TIGR00036">
    <property type="entry name" value="dapB"/>
    <property type="match status" value="1"/>
</dbReference>
<dbReference type="InterPro" id="IPR036291">
    <property type="entry name" value="NAD(P)-bd_dom_sf"/>
</dbReference>
<evidence type="ECO:0000256" key="13">
    <source>
        <dbReference type="HAMAP-Rule" id="MF_00102"/>
    </source>
</evidence>
<name>A0A6N0HPS5_9GAMM</name>
<evidence type="ECO:0000259" key="14">
    <source>
        <dbReference type="Pfam" id="PF01113"/>
    </source>
</evidence>
<dbReference type="HAMAP" id="MF_00102">
    <property type="entry name" value="DapB"/>
    <property type="match status" value="1"/>
</dbReference>
<dbReference type="GO" id="GO:0009089">
    <property type="term" value="P:lysine biosynthetic process via diaminopimelate"/>
    <property type="evidence" value="ECO:0007669"/>
    <property type="project" value="UniProtKB-UniRule"/>
</dbReference>
<dbReference type="GO" id="GO:0050661">
    <property type="term" value="F:NADP binding"/>
    <property type="evidence" value="ECO:0007669"/>
    <property type="project" value="UniProtKB-UniRule"/>
</dbReference>
<feature type="binding site" evidence="13">
    <location>
        <position position="133"/>
    </location>
    <ligand>
        <name>(S)-2,3,4,5-tetrahydrodipicolinate</name>
        <dbReference type="ChEBI" id="CHEBI:16845"/>
    </ligand>
</feature>
<evidence type="ECO:0000256" key="12">
    <source>
        <dbReference type="ARBA" id="ARBA00049396"/>
    </source>
</evidence>
<feature type="binding site" evidence="13">
    <location>
        <position position="35"/>
    </location>
    <ligand>
        <name>NADP(+)</name>
        <dbReference type="ChEBI" id="CHEBI:58349"/>
    </ligand>
</feature>
<dbReference type="CDD" id="cd02274">
    <property type="entry name" value="DHDPR_N"/>
    <property type="match status" value="1"/>
</dbReference>
<dbReference type="GO" id="GO:0016726">
    <property type="term" value="F:oxidoreductase activity, acting on CH or CH2 groups, NAD or NADP as acceptor"/>
    <property type="evidence" value="ECO:0007669"/>
    <property type="project" value="UniProtKB-UniRule"/>
</dbReference>
<evidence type="ECO:0000256" key="8">
    <source>
        <dbReference type="ARBA" id="ARBA00023154"/>
    </source>
</evidence>
<keyword evidence="2 13" id="KW-0963">Cytoplasm</keyword>
<keyword evidence="3 13" id="KW-0028">Amino-acid biosynthesis</keyword>
<comment type="subcellular location">
    <subcellularLocation>
        <location evidence="13">Cytoplasm</location>
    </subcellularLocation>
</comment>
<dbReference type="Gene3D" id="3.30.360.10">
    <property type="entry name" value="Dihydrodipicolinate Reductase, domain 2"/>
    <property type="match status" value="1"/>
</dbReference>
<gene>
    <name evidence="13" type="primary">dapB</name>
    <name evidence="16" type="ORF">HUE58_04090</name>
</gene>
<organism evidence="16 17">
    <name type="scientific">Candidatus Ruthia endofausta</name>
    <dbReference type="NCBI Taxonomy" id="2738852"/>
    <lineage>
        <taxon>Bacteria</taxon>
        <taxon>Pseudomonadati</taxon>
        <taxon>Pseudomonadota</taxon>
        <taxon>Gammaproteobacteria</taxon>
        <taxon>Candidatus Pseudothioglobaceae</taxon>
        <taxon>Candidatus Ruthturnera</taxon>
    </lineage>
</organism>
<feature type="domain" description="Dihydrodipicolinate reductase N-terminal" evidence="14">
    <location>
        <begin position="2"/>
        <end position="102"/>
    </location>
</feature>
<evidence type="ECO:0000256" key="1">
    <source>
        <dbReference type="ARBA" id="ARBA00006642"/>
    </source>
</evidence>
<dbReference type="PANTHER" id="PTHR20836:SF0">
    <property type="entry name" value="4-HYDROXY-TETRAHYDRODIPICOLINATE REDUCTASE 1, CHLOROPLASTIC-RELATED"/>
    <property type="match status" value="1"/>
</dbReference>
<dbReference type="KEGG" id="reo:HUE58_04090"/>
<keyword evidence="17" id="KW-1185">Reference proteome</keyword>
<dbReference type="GO" id="GO:0008839">
    <property type="term" value="F:4-hydroxy-tetrahydrodipicolinate reductase"/>
    <property type="evidence" value="ECO:0007669"/>
    <property type="project" value="UniProtKB-UniRule"/>
</dbReference>
<dbReference type="EC" id="1.17.1.8" evidence="10 13"/>
<evidence type="ECO:0000256" key="7">
    <source>
        <dbReference type="ARBA" id="ARBA00023027"/>
    </source>
</evidence>